<name>A0AA40KQN5_9HYME</name>
<reference evidence="2" key="1">
    <citation type="submission" date="2021-10" db="EMBL/GenBank/DDBJ databases">
        <title>Melipona bicolor Genome sequencing and assembly.</title>
        <authorList>
            <person name="Araujo N.S."/>
            <person name="Arias M.C."/>
        </authorList>
    </citation>
    <scope>NUCLEOTIDE SEQUENCE</scope>
    <source>
        <strain evidence="2">USP_2M_L1-L4_2017</strain>
        <tissue evidence="2">Whole body</tissue>
    </source>
</reference>
<dbReference type="AlphaFoldDB" id="A0AA40KQN5"/>
<gene>
    <name evidence="2" type="ORF">K0M31_020292</name>
</gene>
<evidence type="ECO:0000313" key="2">
    <source>
        <dbReference type="EMBL" id="KAK1129162.1"/>
    </source>
</evidence>
<feature type="compositionally biased region" description="Low complexity" evidence="1">
    <location>
        <begin position="39"/>
        <end position="68"/>
    </location>
</feature>
<feature type="region of interest" description="Disordered" evidence="1">
    <location>
        <begin position="36"/>
        <end position="109"/>
    </location>
</feature>
<evidence type="ECO:0000256" key="1">
    <source>
        <dbReference type="SAM" id="MobiDB-lite"/>
    </source>
</evidence>
<organism evidence="2 3">
    <name type="scientific">Melipona bicolor</name>
    <dbReference type="NCBI Taxonomy" id="60889"/>
    <lineage>
        <taxon>Eukaryota</taxon>
        <taxon>Metazoa</taxon>
        <taxon>Ecdysozoa</taxon>
        <taxon>Arthropoda</taxon>
        <taxon>Hexapoda</taxon>
        <taxon>Insecta</taxon>
        <taxon>Pterygota</taxon>
        <taxon>Neoptera</taxon>
        <taxon>Endopterygota</taxon>
        <taxon>Hymenoptera</taxon>
        <taxon>Apocrita</taxon>
        <taxon>Aculeata</taxon>
        <taxon>Apoidea</taxon>
        <taxon>Anthophila</taxon>
        <taxon>Apidae</taxon>
        <taxon>Melipona</taxon>
    </lineage>
</organism>
<protein>
    <submittedName>
        <fullName evidence="2">Uncharacterized protein</fullName>
    </submittedName>
</protein>
<dbReference type="Proteomes" id="UP001177670">
    <property type="component" value="Unassembled WGS sequence"/>
</dbReference>
<accession>A0AA40KQN5</accession>
<comment type="caution">
    <text evidence="2">The sequence shown here is derived from an EMBL/GenBank/DDBJ whole genome shotgun (WGS) entry which is preliminary data.</text>
</comment>
<dbReference type="EMBL" id="JAHYIQ010000009">
    <property type="protein sequence ID" value="KAK1129162.1"/>
    <property type="molecule type" value="Genomic_DNA"/>
</dbReference>
<keyword evidence="3" id="KW-1185">Reference proteome</keyword>
<proteinExistence type="predicted"/>
<sequence length="136" mass="14721">MEGERDNRPIPYAVPPPTINNALAYKSPVSSVYGRARPTTTTATTTTTTTTATATTTTRDIVPSARAEPSPPRSRVHAPSTAEISTILPTRRPFGPVSRHERLPDATPDPALIPIAIMSYKKRARTTLPQTTLGFR</sequence>
<evidence type="ECO:0000313" key="3">
    <source>
        <dbReference type="Proteomes" id="UP001177670"/>
    </source>
</evidence>